<name>A0ABW8D4Y1_9GAMM</name>
<gene>
    <name evidence="4" type="primary">vpdC</name>
    <name evidence="4" type="ORF">ACD661_04240</name>
</gene>
<dbReference type="Gene3D" id="3.40.1090.10">
    <property type="entry name" value="Cytosolic phospholipase A2 catalytic domain"/>
    <property type="match status" value="2"/>
</dbReference>
<feature type="active site" description="Proton acceptor" evidence="2">
    <location>
        <position position="482"/>
    </location>
</feature>
<keyword evidence="1 2" id="KW-0443">Lipid metabolism</keyword>
<dbReference type="SUPFAM" id="SSF52151">
    <property type="entry name" value="FabD/lysophospholipase-like"/>
    <property type="match status" value="1"/>
</dbReference>
<dbReference type="InterPro" id="IPR016035">
    <property type="entry name" value="Acyl_Trfase/lysoPLipase"/>
</dbReference>
<comment type="caution">
    <text evidence="4">The sequence shown here is derived from an EMBL/GenBank/DDBJ whole genome shotgun (WGS) entry which is preliminary data.</text>
</comment>
<dbReference type="InterPro" id="IPR052580">
    <property type="entry name" value="Lipid_Hydrolase"/>
</dbReference>
<protein>
    <submittedName>
        <fullName evidence="4">Dot/Icm T4SS effector VpdC</fullName>
    </submittedName>
</protein>
<dbReference type="InterPro" id="IPR002641">
    <property type="entry name" value="PNPLA_dom"/>
</dbReference>
<dbReference type="RefSeq" id="WP_400186561.1">
    <property type="nucleotide sequence ID" value="NZ_JBGORX010000001.1"/>
</dbReference>
<dbReference type="PANTHER" id="PTHR46394:SF1">
    <property type="entry name" value="PNPLA DOMAIN-CONTAINING PROTEIN"/>
    <property type="match status" value="1"/>
</dbReference>
<organism evidence="4 5">
    <name type="scientific">Legionella lytica</name>
    <dbReference type="NCBI Taxonomy" id="96232"/>
    <lineage>
        <taxon>Bacteria</taxon>
        <taxon>Pseudomonadati</taxon>
        <taxon>Pseudomonadota</taxon>
        <taxon>Gammaproteobacteria</taxon>
        <taxon>Legionellales</taxon>
        <taxon>Legionellaceae</taxon>
        <taxon>Legionella</taxon>
    </lineage>
</organism>
<comment type="caution">
    <text evidence="2">Lacks conserved residue(s) required for the propagation of feature annotation.</text>
</comment>
<evidence type="ECO:0000313" key="5">
    <source>
        <dbReference type="Proteomes" id="UP001615550"/>
    </source>
</evidence>
<evidence type="ECO:0000313" key="4">
    <source>
        <dbReference type="EMBL" id="MFJ1267769.1"/>
    </source>
</evidence>
<sequence>MTPQHVLSQLLESDTKYPKNLDLLKKIIITAQLGRLQVNGLPPDNKISLANYLFDNENMMFDFTRLGEEKRKQFTQWLLGPHQKDKTRAHFRGATVNEYRGFTAEAFLNWWGIVKSWIHKRYSEYWKITDLNISLNYQLTGVEMCHGKQGILIGFDQFLAPGTDTKYHDPNDSQNEPLGNTKRVFITEDLVDQLIHKKIQELEFESICKSPHPHSVYVSNLQERLAQMYDYRSTQRYLAHQPWYVRLWNWIIPGSYETNQTKSNVVKENHLVSLYQDETVQIDYYSKTQEILVREKRPDIDNIVYCGGGAKIYGHVGFWQALNEAQIHPRKFAGSSAGAIMALLCYLGYSANEITEFFKNFKQEHLVHFDIDINGMSDPRSLKTALDYAITYKLNQVVTQYGIPYPQGKITFATLEAIRVRLPDCGLGQELVVTATNKRLGKTRYFSLQRSPDFEVSEAVKISASFPIVFRSTVLDGDEHNDGGILTNFPTEAFFDDHATLLESEYGNNLKVLAVQFDNGTERTAIDRMMERVYKEHFFMNWGYRLLTGVDDPASGWEQDRLKLRKYASQSIVINVDNVSTTSFTVDEENRNKMIQAGYDATMGYLKLRYVCNEEEGYENDEYMYSKFTCLGDLLSYCCYRGELQWFDRISCIAVEANLPNKAGVLSQIQELRALYFNEKPKASAQNNSLTDENPLTFFGNAILQEPLSLIHNENHKVLLALYPVFLMLTSDLLKDNADKRLFEEARHALALQTPFASLDYLRRLKQPINVMLHIVINLLKELHENPRQEVYDAFKEIVNVFKNNHSIYKNEFYAHWDLSFTQSLRVLHVLNNYSDPVATKLLISLSRGEEPLQNVVNGEYCEDSDEMHHLAAFTL</sequence>
<proteinExistence type="predicted"/>
<dbReference type="PANTHER" id="PTHR46394">
    <property type="entry name" value="ANNEXIN"/>
    <property type="match status" value="1"/>
</dbReference>
<keyword evidence="2" id="KW-0378">Hydrolase</keyword>
<keyword evidence="5" id="KW-1185">Reference proteome</keyword>
<evidence type="ECO:0000259" key="3">
    <source>
        <dbReference type="PROSITE" id="PS51635"/>
    </source>
</evidence>
<feature type="short sequence motif" description="GXSXG" evidence="2">
    <location>
        <begin position="334"/>
        <end position="338"/>
    </location>
</feature>
<feature type="short sequence motif" description="DGA/G" evidence="2">
    <location>
        <begin position="482"/>
        <end position="484"/>
    </location>
</feature>
<accession>A0ABW8D4Y1</accession>
<dbReference type="NCBIfam" id="NF043045">
    <property type="entry name" value="T4SS_VpdC"/>
    <property type="match status" value="1"/>
</dbReference>
<dbReference type="InterPro" id="IPR049988">
    <property type="entry name" value="T4SS_VpdC"/>
</dbReference>
<dbReference type="CDD" id="cd07207">
    <property type="entry name" value="Pat_ExoU_VipD_like"/>
    <property type="match status" value="1"/>
</dbReference>
<feature type="active site" description="Nucleophile" evidence="2">
    <location>
        <position position="336"/>
    </location>
</feature>
<reference evidence="4 5" key="1">
    <citation type="submission" date="2024-08" db="EMBL/GenBank/DDBJ databases">
        <title>Draft Genome Sequence of Legionella lytica strain DSB2004, Isolated From a Fire Sprinkler System.</title>
        <authorList>
            <person name="Everhart A.D."/>
            <person name="Kidane D.T."/>
            <person name="Farone A.L."/>
            <person name="Farone M.B."/>
        </authorList>
    </citation>
    <scope>NUCLEOTIDE SEQUENCE [LARGE SCALE GENOMIC DNA]</scope>
    <source>
        <strain evidence="4 5">DSB2004</strain>
    </source>
</reference>
<evidence type="ECO:0000256" key="1">
    <source>
        <dbReference type="ARBA" id="ARBA00023098"/>
    </source>
</evidence>
<feature type="domain" description="PNPLA" evidence="3">
    <location>
        <begin position="303"/>
        <end position="495"/>
    </location>
</feature>
<evidence type="ECO:0000256" key="2">
    <source>
        <dbReference type="PROSITE-ProRule" id="PRU01161"/>
    </source>
</evidence>
<dbReference type="EMBL" id="JBGORX010000001">
    <property type="protein sequence ID" value="MFJ1267769.1"/>
    <property type="molecule type" value="Genomic_DNA"/>
</dbReference>
<dbReference type="Pfam" id="PF01734">
    <property type="entry name" value="Patatin"/>
    <property type="match status" value="1"/>
</dbReference>
<dbReference type="Proteomes" id="UP001615550">
    <property type="component" value="Unassembled WGS sequence"/>
</dbReference>
<dbReference type="PROSITE" id="PS51635">
    <property type="entry name" value="PNPLA"/>
    <property type="match status" value="1"/>
</dbReference>
<keyword evidence="2" id="KW-0442">Lipid degradation</keyword>